<name>A0A844GXR1_9CHRO</name>
<proteinExistence type="predicted"/>
<evidence type="ECO:0000313" key="4">
    <source>
        <dbReference type="Proteomes" id="UP000437131"/>
    </source>
</evidence>
<comment type="caution">
    <text evidence="3">The sequence shown here is derived from an EMBL/GenBank/DDBJ whole genome shotgun (WGS) entry which is preliminary data.</text>
</comment>
<gene>
    <name evidence="3" type="ORF">GGC33_12870</name>
</gene>
<feature type="domain" description="Putative restriction endonuclease" evidence="2">
    <location>
        <begin position="37"/>
        <end position="163"/>
    </location>
</feature>
<dbReference type="GO" id="GO:0004519">
    <property type="term" value="F:endonuclease activity"/>
    <property type="evidence" value="ECO:0007669"/>
    <property type="project" value="UniProtKB-KW"/>
</dbReference>
<dbReference type="RefSeq" id="WP_155084256.1">
    <property type="nucleotide sequence ID" value="NZ_WMIA01000017.1"/>
</dbReference>
<reference evidence="3 4" key="1">
    <citation type="submission" date="2019-11" db="EMBL/GenBank/DDBJ databases">
        <title>Isolation of a new High Light Tolerant Cyanobacteria.</title>
        <authorList>
            <person name="Dobson Z."/>
            <person name="Vaughn N."/>
            <person name="Vaughn M."/>
            <person name="Fromme P."/>
            <person name="Mazor Y."/>
        </authorList>
    </citation>
    <scope>NUCLEOTIDE SEQUENCE [LARGE SCALE GENOMIC DNA]</scope>
    <source>
        <strain evidence="3 4">0216</strain>
    </source>
</reference>
<keyword evidence="3" id="KW-0540">Nuclease</keyword>
<dbReference type="Proteomes" id="UP000437131">
    <property type="component" value="Unassembled WGS sequence"/>
</dbReference>
<keyword evidence="1" id="KW-0175">Coiled coil</keyword>
<dbReference type="PANTHER" id="PTHR33352:SF3">
    <property type="entry name" value="SLR1612 PROTEIN"/>
    <property type="match status" value="1"/>
</dbReference>
<organism evidence="3 4">
    <name type="scientific">Cyanobacterium aponinum 0216</name>
    <dbReference type="NCBI Taxonomy" id="2676140"/>
    <lineage>
        <taxon>Bacteria</taxon>
        <taxon>Bacillati</taxon>
        <taxon>Cyanobacteriota</taxon>
        <taxon>Cyanophyceae</taxon>
        <taxon>Oscillatoriophycideae</taxon>
        <taxon>Chroococcales</taxon>
        <taxon>Geminocystaceae</taxon>
        <taxon>Cyanobacterium</taxon>
    </lineage>
</organism>
<dbReference type="AlphaFoldDB" id="A0A844GXR1"/>
<protein>
    <submittedName>
        <fullName evidence="3">Uma2 family endonuclease</fullName>
    </submittedName>
</protein>
<dbReference type="Pfam" id="PF05685">
    <property type="entry name" value="Uma2"/>
    <property type="match status" value="1"/>
</dbReference>
<dbReference type="PANTHER" id="PTHR33352">
    <property type="entry name" value="SLR1095 PROTEIN"/>
    <property type="match status" value="1"/>
</dbReference>
<feature type="coiled-coil region" evidence="1">
    <location>
        <begin position="208"/>
        <end position="242"/>
    </location>
</feature>
<sequence length="244" mass="28179">MVTQIQIPTGNEVEFIPKPDVSHLITEDDTPVDNFGSAKQQRFLTSILYHARKEVIFLADANVGIYYSIGKPPIVPDFFLSLNVTTPENFWEKNHRCYLVWEFGKPPEFALEIVSNKVGGELEEKLKIYQDMRVSYYGVYDPQKYLSDQVLKIFKLTGIHYQETSDTWLEGVNLGLTVWEGEFENVNGVWLRWCDQSGNLLLTGDESAQKAILEQKEQEKRAEKAEKELQELKEKLRQQGINID</sequence>
<keyword evidence="3" id="KW-0255">Endonuclease</keyword>
<dbReference type="CDD" id="cd06260">
    <property type="entry name" value="DUF820-like"/>
    <property type="match status" value="1"/>
</dbReference>
<evidence type="ECO:0000256" key="1">
    <source>
        <dbReference type="SAM" id="Coils"/>
    </source>
</evidence>
<accession>A0A844GXR1</accession>
<dbReference type="EMBL" id="WMIA01000017">
    <property type="protein sequence ID" value="MTF39811.1"/>
    <property type="molecule type" value="Genomic_DNA"/>
</dbReference>
<dbReference type="InterPro" id="IPR008538">
    <property type="entry name" value="Uma2"/>
</dbReference>
<evidence type="ECO:0000313" key="3">
    <source>
        <dbReference type="EMBL" id="MTF39811.1"/>
    </source>
</evidence>
<evidence type="ECO:0000259" key="2">
    <source>
        <dbReference type="Pfam" id="PF05685"/>
    </source>
</evidence>
<keyword evidence="3" id="KW-0378">Hydrolase</keyword>